<comment type="caution">
    <text evidence="9">The sequence shown here is derived from an EMBL/GenBank/DDBJ whole genome shotgun (WGS) entry which is preliminary data.</text>
</comment>
<reference evidence="9 10" key="1">
    <citation type="journal article" date="2014" name="Genome Biol. Evol.">
        <title>Acetic acid bacteria genomes reveal functional traits for adaptation to life in insect guts.</title>
        <authorList>
            <person name="Chouaia B."/>
            <person name="Gaiarsa S."/>
            <person name="Crotti E."/>
            <person name="Comandatore F."/>
            <person name="Degli Esposti M."/>
            <person name="Ricci I."/>
            <person name="Alma A."/>
            <person name="Favia G."/>
            <person name="Bandi C."/>
            <person name="Daffonchio D."/>
        </authorList>
    </citation>
    <scope>NUCLEOTIDE SEQUENCE [LARGE SCALE GENOMIC DNA]</scope>
    <source>
        <strain evidence="9 10">SF2.1</strain>
    </source>
</reference>
<evidence type="ECO:0000256" key="5">
    <source>
        <dbReference type="ARBA" id="ARBA00022801"/>
    </source>
</evidence>
<dbReference type="Gene3D" id="3.90.79.10">
    <property type="entry name" value="Nucleoside Triphosphate Pyrophosphohydrolase"/>
    <property type="match status" value="1"/>
</dbReference>
<dbReference type="Proteomes" id="UP000027583">
    <property type="component" value="Unassembled WGS sequence"/>
</dbReference>
<proteinExistence type="inferred from homology"/>
<name>A0A060QH56_9PROT</name>
<keyword evidence="5" id="KW-0378">Hydrolase</keyword>
<comment type="cofactor">
    <cofactor evidence="2">
        <name>Mg(2+)</name>
        <dbReference type="ChEBI" id="CHEBI:18420"/>
    </cofactor>
</comment>
<accession>A0A060QH56</accession>
<protein>
    <recommendedName>
        <fullName evidence="4">GDP-mannose pyrophosphatase</fullName>
    </recommendedName>
    <alternativeName>
        <fullName evidence="6">GDP-mannose hydrolase</fullName>
    </alternativeName>
    <alternativeName>
        <fullName evidence="7">GDPMK</fullName>
    </alternativeName>
</protein>
<dbReference type="SUPFAM" id="SSF55811">
    <property type="entry name" value="Nudix"/>
    <property type="match status" value="1"/>
</dbReference>
<dbReference type="EMBL" id="CBLX010000013">
    <property type="protein sequence ID" value="CDG40033.1"/>
    <property type="molecule type" value="Genomic_DNA"/>
</dbReference>
<evidence type="ECO:0000313" key="9">
    <source>
        <dbReference type="EMBL" id="CDG40033.1"/>
    </source>
</evidence>
<dbReference type="RefSeq" id="WP_023978943.1">
    <property type="nucleotide sequence ID" value="NZ_CBLX010000013.1"/>
</dbReference>
<reference evidence="9 10" key="2">
    <citation type="journal article" date="2014" name="PLoS ONE">
        <title>Evolution of mitochondria reconstructed from the energy metabolism of living bacteria.</title>
        <authorList>
            <person name="Degli Esposti M."/>
            <person name="Chouaia B."/>
            <person name="Comandatore F."/>
            <person name="Crotti E."/>
            <person name="Sassera D."/>
            <person name="Lievens P.M."/>
            <person name="Daffonchio D."/>
            <person name="Bandi C."/>
        </authorList>
    </citation>
    <scope>NUCLEOTIDE SEQUENCE [LARGE SCALE GENOMIC DNA]</scope>
    <source>
        <strain evidence="9 10">SF2.1</strain>
    </source>
</reference>
<dbReference type="PANTHER" id="PTHR11839">
    <property type="entry name" value="UDP/ADP-SUGAR PYROPHOSPHATASE"/>
    <property type="match status" value="1"/>
</dbReference>
<evidence type="ECO:0000256" key="7">
    <source>
        <dbReference type="ARBA" id="ARBA00032272"/>
    </source>
</evidence>
<evidence type="ECO:0000256" key="3">
    <source>
        <dbReference type="ARBA" id="ARBA00007275"/>
    </source>
</evidence>
<evidence type="ECO:0000256" key="4">
    <source>
        <dbReference type="ARBA" id="ARBA00016377"/>
    </source>
</evidence>
<dbReference type="AlphaFoldDB" id="A0A060QH56"/>
<sequence>MVLAFASHIPQDWHDAIANAPHVRRWIEGVECEFEVSSLTIRDAVKFGSRIGFVFAEAQARHEGVSVPRYAFLRGNSVGILVVLRHPDHPPRTVLTCEPRLPIATAESLSLPAGMVDDGTVQSTALREFAEETGISLALAEQDLISLGTVTLSPGGCDEHLTLYALEIDLDPSVLASLDNRATGLESEHEHIRLRVLPLAAIPTLPQQDAKLLLAFHLYGARTRD</sequence>
<evidence type="ECO:0000256" key="1">
    <source>
        <dbReference type="ARBA" id="ARBA00000847"/>
    </source>
</evidence>
<evidence type="ECO:0000259" key="8">
    <source>
        <dbReference type="PROSITE" id="PS51462"/>
    </source>
</evidence>
<gene>
    <name evidence="9" type="ORF">ASAP_1988</name>
</gene>
<evidence type="ECO:0000256" key="6">
    <source>
        <dbReference type="ARBA" id="ARBA00032162"/>
    </source>
</evidence>
<dbReference type="Pfam" id="PF00293">
    <property type="entry name" value="NUDIX"/>
    <property type="match status" value="1"/>
</dbReference>
<evidence type="ECO:0000313" key="10">
    <source>
        <dbReference type="Proteomes" id="UP000027583"/>
    </source>
</evidence>
<comment type="catalytic activity">
    <reaction evidence="1">
        <text>GDP-alpha-D-mannose + H2O = alpha-D-mannose 1-phosphate + GMP + 2 H(+)</text>
        <dbReference type="Rhea" id="RHEA:27978"/>
        <dbReference type="ChEBI" id="CHEBI:15377"/>
        <dbReference type="ChEBI" id="CHEBI:15378"/>
        <dbReference type="ChEBI" id="CHEBI:57527"/>
        <dbReference type="ChEBI" id="CHEBI:58115"/>
        <dbReference type="ChEBI" id="CHEBI:58409"/>
    </reaction>
</comment>
<dbReference type="GO" id="GO:0080041">
    <property type="term" value="F:ADP-ribose pyrophosphohydrolase activity"/>
    <property type="evidence" value="ECO:0007669"/>
    <property type="project" value="TreeGrafter"/>
</dbReference>
<dbReference type="PROSITE" id="PS51462">
    <property type="entry name" value="NUDIX"/>
    <property type="match status" value="1"/>
</dbReference>
<organism evidence="9 10">
    <name type="scientific">Asaia bogorensis</name>
    <dbReference type="NCBI Taxonomy" id="91915"/>
    <lineage>
        <taxon>Bacteria</taxon>
        <taxon>Pseudomonadati</taxon>
        <taxon>Pseudomonadota</taxon>
        <taxon>Alphaproteobacteria</taxon>
        <taxon>Acetobacterales</taxon>
        <taxon>Acetobacteraceae</taxon>
        <taxon>Asaia</taxon>
    </lineage>
</organism>
<feature type="domain" description="Nudix hydrolase" evidence="8">
    <location>
        <begin position="60"/>
        <end position="220"/>
    </location>
</feature>
<dbReference type="GO" id="GO:0006753">
    <property type="term" value="P:nucleoside phosphate metabolic process"/>
    <property type="evidence" value="ECO:0007669"/>
    <property type="project" value="TreeGrafter"/>
</dbReference>
<dbReference type="PANTHER" id="PTHR11839:SF18">
    <property type="entry name" value="NUDIX HYDROLASE DOMAIN-CONTAINING PROTEIN"/>
    <property type="match status" value="1"/>
</dbReference>
<dbReference type="InterPro" id="IPR015797">
    <property type="entry name" value="NUDIX_hydrolase-like_dom_sf"/>
</dbReference>
<comment type="similarity">
    <text evidence="3">Belongs to the Nudix hydrolase family. NudK subfamily.</text>
</comment>
<dbReference type="GO" id="GO:0080042">
    <property type="term" value="F:ADP-glucose pyrophosphohydrolase activity"/>
    <property type="evidence" value="ECO:0007669"/>
    <property type="project" value="TreeGrafter"/>
</dbReference>
<dbReference type="GO" id="GO:0019693">
    <property type="term" value="P:ribose phosphate metabolic process"/>
    <property type="evidence" value="ECO:0007669"/>
    <property type="project" value="TreeGrafter"/>
</dbReference>
<evidence type="ECO:0000256" key="2">
    <source>
        <dbReference type="ARBA" id="ARBA00001946"/>
    </source>
</evidence>
<dbReference type="CDD" id="cd03424">
    <property type="entry name" value="NUDIX_ADPRase_Nudt5_UGPPase_Nudt14"/>
    <property type="match status" value="1"/>
</dbReference>
<dbReference type="eggNOG" id="COG0494">
    <property type="taxonomic scope" value="Bacteria"/>
</dbReference>
<dbReference type="InterPro" id="IPR000086">
    <property type="entry name" value="NUDIX_hydrolase_dom"/>
</dbReference>